<dbReference type="PANTHER" id="PTHR48090">
    <property type="entry name" value="UNDECAPRENYL-PHOSPHATE 4-DEOXY-4-FORMAMIDO-L-ARABINOSE TRANSFERASE-RELATED"/>
    <property type="match status" value="1"/>
</dbReference>
<proteinExistence type="predicted"/>
<dbReference type="AlphaFoldDB" id="A0A1F5YM05"/>
<dbReference type="SUPFAM" id="SSF53448">
    <property type="entry name" value="Nucleotide-diphospho-sugar transferases"/>
    <property type="match status" value="1"/>
</dbReference>
<dbReference type="InterPro" id="IPR050256">
    <property type="entry name" value="Glycosyltransferase_2"/>
</dbReference>
<dbReference type="Proteomes" id="UP000179129">
    <property type="component" value="Unassembled WGS sequence"/>
</dbReference>
<feature type="region of interest" description="Disordered" evidence="1">
    <location>
        <begin position="250"/>
        <end position="281"/>
    </location>
</feature>
<gene>
    <name evidence="3" type="ORF">A3F83_16930</name>
</gene>
<dbReference type="InterPro" id="IPR029044">
    <property type="entry name" value="Nucleotide-diphossugar_trans"/>
</dbReference>
<dbReference type="Gene3D" id="3.90.550.10">
    <property type="entry name" value="Spore Coat Polysaccharide Biosynthesis Protein SpsA, Chain A"/>
    <property type="match status" value="1"/>
</dbReference>
<feature type="compositionally biased region" description="Basic residues" evidence="1">
    <location>
        <begin position="261"/>
        <end position="274"/>
    </location>
</feature>
<dbReference type="EMBL" id="MFIX01000218">
    <property type="protein sequence ID" value="OGG01238.1"/>
    <property type="molecule type" value="Genomic_DNA"/>
</dbReference>
<reference evidence="3 4" key="1">
    <citation type="journal article" date="2016" name="Nat. Commun.">
        <title>Thousands of microbial genomes shed light on interconnected biogeochemical processes in an aquifer system.</title>
        <authorList>
            <person name="Anantharaman K."/>
            <person name="Brown C.T."/>
            <person name="Hug L.A."/>
            <person name="Sharon I."/>
            <person name="Castelle C.J."/>
            <person name="Probst A.J."/>
            <person name="Thomas B.C."/>
            <person name="Singh A."/>
            <person name="Wilkins M.J."/>
            <person name="Karaoz U."/>
            <person name="Brodie E.L."/>
            <person name="Williams K.H."/>
            <person name="Hubbard S.S."/>
            <person name="Banfield J.F."/>
        </authorList>
    </citation>
    <scope>NUCLEOTIDE SEQUENCE [LARGE SCALE GENOMIC DNA]</scope>
</reference>
<evidence type="ECO:0000313" key="3">
    <source>
        <dbReference type="EMBL" id="OGG01238.1"/>
    </source>
</evidence>
<evidence type="ECO:0000313" key="4">
    <source>
        <dbReference type="Proteomes" id="UP000179129"/>
    </source>
</evidence>
<comment type="caution">
    <text evidence="3">The sequence shown here is derived from an EMBL/GenBank/DDBJ whole genome shotgun (WGS) entry which is preliminary data.</text>
</comment>
<evidence type="ECO:0000259" key="2">
    <source>
        <dbReference type="Pfam" id="PF00535"/>
    </source>
</evidence>
<name>A0A1F5YM05_9BACT</name>
<feature type="domain" description="Glycosyltransferase 2-like" evidence="2">
    <location>
        <begin position="10"/>
        <end position="144"/>
    </location>
</feature>
<organism evidence="3 4">
    <name type="scientific">Candidatus Glassbacteria bacterium RIFCSPLOWO2_12_FULL_58_11</name>
    <dbReference type="NCBI Taxonomy" id="1817867"/>
    <lineage>
        <taxon>Bacteria</taxon>
        <taxon>Candidatus Glassiibacteriota</taxon>
    </lineage>
</organism>
<evidence type="ECO:0000256" key="1">
    <source>
        <dbReference type="SAM" id="MobiDB-lite"/>
    </source>
</evidence>
<dbReference type="InterPro" id="IPR001173">
    <property type="entry name" value="Glyco_trans_2-like"/>
</dbReference>
<accession>A0A1F5YM05</accession>
<protein>
    <recommendedName>
        <fullName evidence="2">Glycosyltransferase 2-like domain-containing protein</fullName>
    </recommendedName>
</protein>
<dbReference type="STRING" id="1817867.A3F83_16930"/>
<dbReference type="Pfam" id="PF00535">
    <property type="entry name" value="Glycos_transf_2"/>
    <property type="match status" value="1"/>
</dbReference>
<sequence>MKPTIYFYLPVLDEQQTVGVFLYRLGEVMRDSRLDYEVFLTLDGCTDDSAAVVEPYLKRMPLRVTHNEKRLGYGKSLLDTVNRVASQSANPKRDFFLVMDADFSLDPLILNDMLDGMERNVDFYTSDRFSAGAKSVSLSKRLAQRFARTILHFRGAQAGREPDYFSTLRGCRLHLLRRNLERLKPLGELGPGVQPAAAALVLLLALYRSARNPARIKIQEKKLRRRKSRFALLALLRWLLFGRQIVSTAAAPEAAPESTRPPRRRYPNKNRRRSSKSEAGS</sequence>